<dbReference type="InterPro" id="IPR018076">
    <property type="entry name" value="T2SS_GspF_dom"/>
</dbReference>
<proteinExistence type="predicted"/>
<keyword evidence="4 7" id="KW-1133">Transmembrane helix</keyword>
<evidence type="ECO:0000256" key="3">
    <source>
        <dbReference type="ARBA" id="ARBA00022692"/>
    </source>
</evidence>
<dbReference type="OrthoDB" id="597333at2"/>
<evidence type="ECO:0000256" key="7">
    <source>
        <dbReference type="SAM" id="Phobius"/>
    </source>
</evidence>
<dbReference type="PANTHER" id="PTHR35007:SF1">
    <property type="entry name" value="PILUS ASSEMBLY PROTEIN"/>
    <property type="match status" value="1"/>
</dbReference>
<feature type="chain" id="PRO_5017300089" evidence="8">
    <location>
        <begin position="25"/>
        <end position="307"/>
    </location>
</feature>
<dbReference type="AlphaFoldDB" id="A0A1H2PW71"/>
<evidence type="ECO:0000256" key="4">
    <source>
        <dbReference type="ARBA" id="ARBA00022989"/>
    </source>
</evidence>
<keyword evidence="8" id="KW-0732">Signal</keyword>
<gene>
    <name evidence="10" type="ORF">SAMN05216551_11574</name>
</gene>
<feature type="transmembrane region" description="Helical" evidence="7">
    <location>
        <begin position="281"/>
        <end position="301"/>
    </location>
</feature>
<dbReference type="EMBL" id="FNLO01000015">
    <property type="protein sequence ID" value="SDV51158.1"/>
    <property type="molecule type" value="Genomic_DNA"/>
</dbReference>
<keyword evidence="11" id="KW-1185">Reference proteome</keyword>
<evidence type="ECO:0000256" key="2">
    <source>
        <dbReference type="ARBA" id="ARBA00022475"/>
    </source>
</evidence>
<feature type="transmembrane region" description="Helical" evidence="7">
    <location>
        <begin position="249"/>
        <end position="269"/>
    </location>
</feature>
<dbReference type="Pfam" id="PF00482">
    <property type="entry name" value="T2SSF"/>
    <property type="match status" value="1"/>
</dbReference>
<feature type="domain" description="Type II secretion system protein GspF" evidence="9">
    <location>
        <begin position="140"/>
        <end position="266"/>
    </location>
</feature>
<evidence type="ECO:0000256" key="5">
    <source>
        <dbReference type="ARBA" id="ARBA00023136"/>
    </source>
</evidence>
<name>A0A1H2PW71_9BURK</name>
<protein>
    <submittedName>
        <fullName evidence="10">Tight adherence protein B</fullName>
    </submittedName>
</protein>
<accession>A0A1H2PW71</accession>
<keyword evidence="5 7" id="KW-0472">Membrane</keyword>
<organism evidence="10 11">
    <name type="scientific">Chitinasiproducens palmae</name>
    <dbReference type="NCBI Taxonomy" id="1770053"/>
    <lineage>
        <taxon>Bacteria</taxon>
        <taxon>Pseudomonadati</taxon>
        <taxon>Pseudomonadota</taxon>
        <taxon>Betaproteobacteria</taxon>
        <taxon>Burkholderiales</taxon>
        <taxon>Burkholderiaceae</taxon>
        <taxon>Chitinasiproducens</taxon>
    </lineage>
</organism>
<dbReference type="STRING" id="1770053.SAMN05216551_11574"/>
<evidence type="ECO:0000256" key="1">
    <source>
        <dbReference type="ARBA" id="ARBA00004651"/>
    </source>
</evidence>
<keyword evidence="3 7" id="KW-0812">Transmembrane</keyword>
<evidence type="ECO:0000259" key="9">
    <source>
        <dbReference type="Pfam" id="PF00482"/>
    </source>
</evidence>
<reference evidence="11" key="1">
    <citation type="submission" date="2016-09" db="EMBL/GenBank/DDBJ databases">
        <authorList>
            <person name="Varghese N."/>
            <person name="Submissions S."/>
        </authorList>
    </citation>
    <scope>NUCLEOTIDE SEQUENCE [LARGE SCALE GENOMIC DNA]</scope>
    <source>
        <strain evidence="11">JS23</strain>
    </source>
</reference>
<evidence type="ECO:0000256" key="8">
    <source>
        <dbReference type="SAM" id="SignalP"/>
    </source>
</evidence>
<sequence>MNALSLACAAAAVILLASALVLLAQRNAAARAAARLAFVEQRLAPGAPPARRAPAQRLAEDIDRLPMVGGWLLRAGIAADSRRLLWSVLVAMAAVVLAMLWLGSLAAAVVAVLCAVGGRFWLWLLAARREARTIRQLPTFLDALVRQMTIGTSLPSAFQQIAPNTDAPLGEMLARAARLSQAGIDLDVAVKQTARHHGIEPLYVIGAVLGIAVRFGGRSDQVLDRIAGLLRDAEQARDELAALSAETRLSAWILGLLPLGIGGFLVLYNNSLFVSMWADPTGARMLVGAAALQAVGCILLYRLARSL</sequence>
<evidence type="ECO:0000313" key="10">
    <source>
        <dbReference type="EMBL" id="SDV51158.1"/>
    </source>
</evidence>
<comment type="subcellular location">
    <subcellularLocation>
        <location evidence="1">Cell membrane</location>
        <topology evidence="1">Multi-pass membrane protein</topology>
    </subcellularLocation>
</comment>
<dbReference type="PANTHER" id="PTHR35007">
    <property type="entry name" value="INTEGRAL MEMBRANE PROTEIN-RELATED"/>
    <property type="match status" value="1"/>
</dbReference>
<dbReference type="Proteomes" id="UP000243719">
    <property type="component" value="Unassembled WGS sequence"/>
</dbReference>
<keyword evidence="2" id="KW-1003">Cell membrane</keyword>
<dbReference type="GO" id="GO:0005886">
    <property type="term" value="C:plasma membrane"/>
    <property type="evidence" value="ECO:0007669"/>
    <property type="project" value="UniProtKB-SubCell"/>
</dbReference>
<feature type="signal peptide" evidence="8">
    <location>
        <begin position="1"/>
        <end position="24"/>
    </location>
</feature>
<evidence type="ECO:0000313" key="11">
    <source>
        <dbReference type="Proteomes" id="UP000243719"/>
    </source>
</evidence>
<evidence type="ECO:0000256" key="6">
    <source>
        <dbReference type="SAM" id="Coils"/>
    </source>
</evidence>
<dbReference type="RefSeq" id="WP_091912607.1">
    <property type="nucleotide sequence ID" value="NZ_FNLO01000015.1"/>
</dbReference>
<feature type="coiled-coil region" evidence="6">
    <location>
        <begin position="219"/>
        <end position="246"/>
    </location>
</feature>
<keyword evidence="6" id="KW-0175">Coiled coil</keyword>
<feature type="transmembrane region" description="Helical" evidence="7">
    <location>
        <begin position="89"/>
        <end position="122"/>
    </location>
</feature>